<dbReference type="Proteomes" id="UP000186607">
    <property type="component" value="Unassembled WGS sequence"/>
</dbReference>
<sequence length="90" mass="10132">MKADVRAQLEALATRRREAVELLGAGAHNDFELLAVMAALSGWITRGRAAEMIGVDLAHYRREVEPYFVVVIQKEWPEKWAQVQARGEAI</sequence>
<dbReference type="RefSeq" id="WP_075830094.1">
    <property type="nucleotide sequence ID" value="NZ_MSTI01000007.1"/>
</dbReference>
<organism evidence="1 2">
    <name type="scientific">Deinococcus marmoris</name>
    <dbReference type="NCBI Taxonomy" id="249408"/>
    <lineage>
        <taxon>Bacteria</taxon>
        <taxon>Thermotogati</taxon>
        <taxon>Deinococcota</taxon>
        <taxon>Deinococci</taxon>
        <taxon>Deinococcales</taxon>
        <taxon>Deinococcaceae</taxon>
        <taxon>Deinococcus</taxon>
    </lineage>
</organism>
<dbReference type="STRING" id="249408.BOO71_0000442"/>
<dbReference type="EMBL" id="MSTI01000007">
    <property type="protein sequence ID" value="OLV20138.1"/>
    <property type="molecule type" value="Genomic_DNA"/>
</dbReference>
<reference evidence="1 2" key="1">
    <citation type="submission" date="2017-01" db="EMBL/GenBank/DDBJ databases">
        <title>Genome Analysis of Deinococcus marmoris KOPRI26562.</title>
        <authorList>
            <person name="Kim J.H."/>
            <person name="Oh H.-M."/>
        </authorList>
    </citation>
    <scope>NUCLEOTIDE SEQUENCE [LARGE SCALE GENOMIC DNA]</scope>
    <source>
        <strain evidence="1 2">KOPRI26562</strain>
    </source>
</reference>
<name>A0A1U7P4Q3_9DEIO</name>
<accession>A0A1U7P4Q3</accession>
<protein>
    <submittedName>
        <fullName evidence="1">Uncharacterized protein</fullName>
    </submittedName>
</protein>
<evidence type="ECO:0000313" key="2">
    <source>
        <dbReference type="Proteomes" id="UP000186607"/>
    </source>
</evidence>
<proteinExistence type="predicted"/>
<gene>
    <name evidence="1" type="ORF">BOO71_0000442</name>
</gene>
<dbReference type="AlphaFoldDB" id="A0A1U7P4Q3"/>
<keyword evidence="2" id="KW-1185">Reference proteome</keyword>
<comment type="caution">
    <text evidence="1">The sequence shown here is derived from an EMBL/GenBank/DDBJ whole genome shotgun (WGS) entry which is preliminary data.</text>
</comment>
<evidence type="ECO:0000313" key="1">
    <source>
        <dbReference type="EMBL" id="OLV20138.1"/>
    </source>
</evidence>